<gene>
    <name evidence="2" type="ORF">CS009_01480</name>
</gene>
<dbReference type="Gene3D" id="3.40.50.300">
    <property type="entry name" value="P-loop containing nucleotide triphosphate hydrolases"/>
    <property type="match status" value="1"/>
</dbReference>
<protein>
    <submittedName>
        <fullName evidence="2">Uncharacterized protein</fullName>
    </submittedName>
</protein>
<comment type="caution">
    <text evidence="2">The sequence shown here is derived from an EMBL/GenBank/DDBJ whole genome shotgun (WGS) entry which is preliminary data.</text>
</comment>
<sequence length="349" mass="41230">MAVSKFYAIWRKPSGEEQIVNAFQALELKGQATIKTSPKEKASLFDVETRLKVTPRHGQKTSGSYKNQPYFSYYPGEDSPLKGTEGTFEYSSELNIFLEAFKDIKKFQIQYGDRRAVVFPKTISLLKRVTFENEEFVVLKLLIELDETYPYSEYYRLNGYLGIEFYKTSRPKPTKRVGLAKKGIPLLEAKAQLPKSVKIAVPDELTSLVQVESIAGKVRDVYENRNYKLYGTFDKYHSENFVFLDDNERKYRQLKSYEEQCQELETEIRQLQARYDNRVEKLNQLRENIRKAESQLQYYQEKEEYYKKTEKDNERLTAEVNQLESQTKKLLLENDRLQNRSFLQRIFNK</sequence>
<keyword evidence="1" id="KW-0175">Coiled coil</keyword>
<dbReference type="AlphaFoldDB" id="A0AAP8FZX5"/>
<name>A0AAP8FZX5_STRMC</name>
<dbReference type="Proteomes" id="UP000221763">
    <property type="component" value="Unassembled WGS sequence"/>
</dbReference>
<evidence type="ECO:0000313" key="2">
    <source>
        <dbReference type="EMBL" id="PHV58705.1"/>
    </source>
</evidence>
<accession>A0AAP8FZX5</accession>
<dbReference type="InterPro" id="IPR027417">
    <property type="entry name" value="P-loop_NTPase"/>
</dbReference>
<reference evidence="2 3" key="1">
    <citation type="submission" date="2017-10" db="EMBL/GenBank/DDBJ databases">
        <title>Whole-genome sequence of three Streptococcus macedonicus strains isolated from Italian cheeses of the Veneto region.</title>
        <authorList>
            <person name="Treu L."/>
            <person name="De Diego-Diaz B."/>
            <person name="Papadimitriou K."/>
            <person name="Tsakalidou E."/>
            <person name="Corich V."/>
            <person name="Giacomini A."/>
        </authorList>
    </citation>
    <scope>NUCLEOTIDE SEQUENCE [LARGE SCALE GENOMIC DNA]</scope>
    <source>
        <strain evidence="2 3">19AS</strain>
    </source>
</reference>
<proteinExistence type="predicted"/>
<organism evidence="2 3">
    <name type="scientific">Streptococcus macedonicus</name>
    <name type="common">Streptococcus gallolyticus macedonicus</name>
    <dbReference type="NCBI Taxonomy" id="59310"/>
    <lineage>
        <taxon>Bacteria</taxon>
        <taxon>Bacillati</taxon>
        <taxon>Bacillota</taxon>
        <taxon>Bacilli</taxon>
        <taxon>Lactobacillales</taxon>
        <taxon>Streptococcaceae</taxon>
        <taxon>Streptococcus</taxon>
    </lineage>
</organism>
<dbReference type="RefSeq" id="WP_099421033.1">
    <property type="nucleotide sequence ID" value="NZ_PEBN01000008.1"/>
</dbReference>
<dbReference type="EMBL" id="PEBN01000008">
    <property type="protein sequence ID" value="PHV58705.1"/>
    <property type="molecule type" value="Genomic_DNA"/>
</dbReference>
<feature type="coiled-coil region" evidence="1">
    <location>
        <begin position="247"/>
        <end position="340"/>
    </location>
</feature>
<evidence type="ECO:0000256" key="1">
    <source>
        <dbReference type="SAM" id="Coils"/>
    </source>
</evidence>
<evidence type="ECO:0000313" key="3">
    <source>
        <dbReference type="Proteomes" id="UP000221763"/>
    </source>
</evidence>